<dbReference type="EMBL" id="CAJRST010008890">
    <property type="protein sequence ID" value="CAG5897649.1"/>
    <property type="molecule type" value="Genomic_DNA"/>
</dbReference>
<dbReference type="GO" id="GO:0005634">
    <property type="term" value="C:nucleus"/>
    <property type="evidence" value="ECO:0007669"/>
    <property type="project" value="UniProtKB-SubCell"/>
</dbReference>
<comment type="similarity">
    <text evidence="4">Belongs to the BACURD family.</text>
</comment>
<evidence type="ECO:0000256" key="2">
    <source>
        <dbReference type="ARBA" id="ARBA00023186"/>
    </source>
</evidence>
<dbReference type="InterPro" id="IPR000210">
    <property type="entry name" value="BTB/POZ_dom"/>
</dbReference>
<dbReference type="PANTHER" id="PTHR11145">
    <property type="entry name" value="BTB/POZ DOMAIN-CONTAINING ADAPTER FOR CUL3-MEDIATED RHOA DEGRADATION PROTEIN FAMILY MEMBER"/>
    <property type="match status" value="1"/>
</dbReference>
<keyword evidence="9" id="KW-1185">Reference proteome</keyword>
<gene>
    <name evidence="8" type="ORF">MMEN_LOCUS8691</name>
</gene>
<evidence type="ECO:0000313" key="9">
    <source>
        <dbReference type="Proteomes" id="UP000677803"/>
    </source>
</evidence>
<dbReference type="GO" id="GO:0051260">
    <property type="term" value="P:protein homooligomerization"/>
    <property type="evidence" value="ECO:0007669"/>
    <property type="project" value="InterPro"/>
</dbReference>
<dbReference type="GO" id="GO:0043161">
    <property type="term" value="P:proteasome-mediated ubiquitin-dependent protein catabolic process"/>
    <property type="evidence" value="ECO:0007669"/>
    <property type="project" value="TreeGrafter"/>
</dbReference>
<evidence type="ECO:0000256" key="4">
    <source>
        <dbReference type="ARBA" id="ARBA00025759"/>
    </source>
</evidence>
<dbReference type="OrthoDB" id="2333377at2759"/>
<evidence type="ECO:0000256" key="1">
    <source>
        <dbReference type="ARBA" id="ARBA00004123"/>
    </source>
</evidence>
<dbReference type="GO" id="GO:0016567">
    <property type="term" value="P:protein ubiquitination"/>
    <property type="evidence" value="ECO:0007669"/>
    <property type="project" value="TreeGrafter"/>
</dbReference>
<keyword evidence="2" id="KW-0143">Chaperone</keyword>
<feature type="domain" description="Histone chaperone" evidence="7">
    <location>
        <begin position="697"/>
        <end position="732"/>
    </location>
</feature>
<feature type="compositionally biased region" description="Polar residues" evidence="5">
    <location>
        <begin position="8"/>
        <end position="26"/>
    </location>
</feature>
<feature type="domain" description="BTB" evidence="6">
    <location>
        <begin position="39"/>
        <end position="139"/>
    </location>
</feature>
<organism evidence="8 9">
    <name type="scientific">Menidia menidia</name>
    <name type="common">Atlantic silverside</name>
    <dbReference type="NCBI Taxonomy" id="238744"/>
    <lineage>
        <taxon>Eukaryota</taxon>
        <taxon>Metazoa</taxon>
        <taxon>Chordata</taxon>
        <taxon>Craniata</taxon>
        <taxon>Vertebrata</taxon>
        <taxon>Euteleostomi</taxon>
        <taxon>Actinopterygii</taxon>
        <taxon>Neopterygii</taxon>
        <taxon>Teleostei</taxon>
        <taxon>Neoteleostei</taxon>
        <taxon>Acanthomorphata</taxon>
        <taxon>Ovalentaria</taxon>
        <taxon>Atherinomorphae</taxon>
        <taxon>Atheriniformes</taxon>
        <taxon>Atherinopsidae</taxon>
        <taxon>Menidiinae</taxon>
        <taxon>Menidia</taxon>
    </lineage>
</organism>
<dbReference type="AlphaFoldDB" id="A0A8S4B0R0"/>
<dbReference type="SMART" id="SM01082">
    <property type="entry name" value="CHZ"/>
    <property type="match status" value="1"/>
</dbReference>
<dbReference type="InterPro" id="IPR019098">
    <property type="entry name" value="Histone_chaperone_domain_CHZ"/>
</dbReference>
<dbReference type="GO" id="GO:0035024">
    <property type="term" value="P:negative regulation of Rho protein signal transduction"/>
    <property type="evidence" value="ECO:0007669"/>
    <property type="project" value="TreeGrafter"/>
</dbReference>
<feature type="region of interest" description="Disordered" evidence="5">
    <location>
        <begin position="1"/>
        <end position="28"/>
    </location>
</feature>
<proteinExistence type="inferred from homology"/>
<comment type="subcellular location">
    <subcellularLocation>
        <location evidence="1">Nucleus</location>
    </subcellularLocation>
</comment>
<evidence type="ECO:0000259" key="7">
    <source>
        <dbReference type="SMART" id="SM01082"/>
    </source>
</evidence>
<dbReference type="GO" id="GO:0004842">
    <property type="term" value="F:ubiquitin-protein transferase activity"/>
    <property type="evidence" value="ECO:0007669"/>
    <property type="project" value="TreeGrafter"/>
</dbReference>
<dbReference type="SUPFAM" id="SSF54695">
    <property type="entry name" value="POZ domain"/>
    <property type="match status" value="1"/>
</dbReference>
<comment type="caution">
    <text evidence="8">The sequence shown here is derived from an EMBL/GenBank/DDBJ whole genome shotgun (WGS) entry which is preliminary data.</text>
</comment>
<evidence type="ECO:0000313" key="8">
    <source>
        <dbReference type="EMBL" id="CAG5897649.1"/>
    </source>
</evidence>
<evidence type="ECO:0000256" key="3">
    <source>
        <dbReference type="ARBA" id="ARBA00023242"/>
    </source>
</evidence>
<protein>
    <submittedName>
        <fullName evidence="8">(Atlantic silverside) hypothetical protein</fullName>
    </submittedName>
</protein>
<feature type="compositionally biased region" description="Basic and acidic residues" evidence="5">
    <location>
        <begin position="479"/>
        <end position="493"/>
    </location>
</feature>
<accession>A0A8S4B0R0</accession>
<feature type="region of interest" description="Disordered" evidence="5">
    <location>
        <begin position="406"/>
        <end position="638"/>
    </location>
</feature>
<feature type="region of interest" description="Disordered" evidence="5">
    <location>
        <begin position="713"/>
        <end position="775"/>
    </location>
</feature>
<keyword evidence="3" id="KW-0539">Nucleus</keyword>
<reference evidence="8" key="1">
    <citation type="submission" date="2021-05" db="EMBL/GenBank/DDBJ databases">
        <authorList>
            <person name="Tigano A."/>
        </authorList>
    </citation>
    <scope>NUCLEOTIDE SEQUENCE</scope>
</reference>
<dbReference type="FunFam" id="3.30.710.10:FF:000046">
    <property type="entry name" value="BTB/POZ domain-containing protein KCTD7 isoform X1"/>
    <property type="match status" value="1"/>
</dbReference>
<dbReference type="InterPro" id="IPR003131">
    <property type="entry name" value="T1-type_BTB"/>
</dbReference>
<dbReference type="GO" id="GO:0031463">
    <property type="term" value="C:Cul3-RING ubiquitin ligase complex"/>
    <property type="evidence" value="ECO:0007669"/>
    <property type="project" value="TreeGrafter"/>
</dbReference>
<dbReference type="InterPro" id="IPR045068">
    <property type="entry name" value="BACURD1-3"/>
</dbReference>
<dbReference type="PANTHER" id="PTHR11145:SF26">
    <property type="entry name" value="BTB_POZ DOMAIN-CONTAINING ADAPTER FOR CUL3-MEDIATED RHOA DEGRADATION PROTEIN 1"/>
    <property type="match status" value="1"/>
</dbReference>
<dbReference type="SMART" id="SM00225">
    <property type="entry name" value="BTB"/>
    <property type="match status" value="1"/>
</dbReference>
<dbReference type="Pfam" id="PF02214">
    <property type="entry name" value="BTB_2"/>
    <property type="match status" value="1"/>
</dbReference>
<dbReference type="Gene3D" id="3.30.710.10">
    <property type="entry name" value="Potassium Channel Kv1.1, Chain A"/>
    <property type="match status" value="1"/>
</dbReference>
<evidence type="ECO:0000256" key="5">
    <source>
        <dbReference type="SAM" id="MobiDB-lite"/>
    </source>
</evidence>
<sequence>MSAEASVGSDSANSAQSAVPQHAYQSTDEHRNHGLLGSKYVKLNVGGSLHYTTVQTLSKEDSLLRSICNGETDVTIDSEGWVVLDRCGRHFGLVLNFLRDGSVPLPEDHRELDEVLKEAQYYQVQGLVQHCLNAVQKRNNVFESVCRIPMITSAKEEQKMIATCRKPVVKLQNNRSNNKYSYTSNSDDNLLKNIELFDKLVLRFNGRVLFVKDVLGDEICCWSFYGEGRKIAEVCCTSIVYATEKKQTKVEFPEARIFEETLNILIYENNRGSGPGGLHLLDSRGSGSSLGAGQSEEEGAVGGDRRVRRIHVRRHIMHDERGHGQQTARPPPAKMKAADIDVMVSETEAAKIRKFVCKQLRDEPDLSKLTIGILKKRYLAHMKCDSLSPDAKKLMKQVVGEEIMKMQENDKSAGEIEPKEVQNKRKRKLENEELESDGENESKAKKIRSSHASSSESEDESDCKTGSNGEEEIESPSTDAEKDVKKSKQEQKQSKRQSTSDDSAEGETDESESKGNKSSRGDSPKKMLKKKANTTKNEEKNSIDASEAKKIPGSDKDSESDADSLSEKGDKSKESESSDSEKDRKVSAEKNNDSDSESSSLPSLEDDKGSGGKNAPNEKKKKTKTENKPKRQKDDDKAVVRLKRYISLCGVRSNYKKMLDGCSSVRSKVTVLKKHLEELGVQGNPSIEKCKKVRMKREEAQELAALDVNNIITSQGRPKRGGTTAIPKQMDPPSSAYQRTLDSDSDQENKTDKGQRKISQWANLHGIISDDADSD</sequence>
<evidence type="ECO:0000259" key="6">
    <source>
        <dbReference type="SMART" id="SM00225"/>
    </source>
</evidence>
<feature type="compositionally biased region" description="Basic and acidic residues" evidence="5">
    <location>
        <begin position="536"/>
        <end position="593"/>
    </location>
</feature>
<feature type="compositionally biased region" description="Basic and acidic residues" evidence="5">
    <location>
        <begin position="624"/>
        <end position="638"/>
    </location>
</feature>
<dbReference type="Proteomes" id="UP000677803">
    <property type="component" value="Unassembled WGS sequence"/>
</dbReference>
<dbReference type="InterPro" id="IPR011333">
    <property type="entry name" value="SKP1/BTB/POZ_sf"/>
</dbReference>
<name>A0A8S4B0R0_9TELE</name>
<feature type="compositionally biased region" description="Basic and acidic residues" evidence="5">
    <location>
        <begin position="511"/>
        <end position="525"/>
    </location>
</feature>
<feature type="compositionally biased region" description="Basic and acidic residues" evidence="5">
    <location>
        <begin position="406"/>
        <end position="423"/>
    </location>
</feature>